<dbReference type="FunFam" id="2.60.40.10:FF:000199">
    <property type="entry name" value="next to BRCA1 gene 1 protein-like"/>
    <property type="match status" value="1"/>
</dbReference>
<dbReference type="CDD" id="cd14947">
    <property type="entry name" value="NBR1_like"/>
    <property type="match status" value="1"/>
</dbReference>
<dbReference type="FunFam" id="1.10.8.10:FF:000085">
    <property type="entry name" value="protein NBR1 homolog"/>
    <property type="match status" value="1"/>
</dbReference>
<dbReference type="InterPro" id="IPR000270">
    <property type="entry name" value="PB1_dom"/>
</dbReference>
<dbReference type="PROSITE" id="PS51745">
    <property type="entry name" value="PB1"/>
    <property type="match status" value="1"/>
</dbReference>
<evidence type="ECO:0000256" key="1">
    <source>
        <dbReference type="ARBA" id="ARBA00004116"/>
    </source>
</evidence>
<dbReference type="GO" id="GO:0005776">
    <property type="term" value="C:autophagosome"/>
    <property type="evidence" value="ECO:0007669"/>
    <property type="project" value="UniProtKB-SubCell"/>
</dbReference>
<keyword evidence="10" id="KW-0968">Cytoplasmic vesicle</keyword>
<reference evidence="16 17" key="1">
    <citation type="submission" date="2024-03" db="EMBL/GenBank/DDBJ databases">
        <title>WGS assembly of Saponaria officinalis var. Norfolk2.</title>
        <authorList>
            <person name="Jenkins J."/>
            <person name="Shu S."/>
            <person name="Grimwood J."/>
            <person name="Barry K."/>
            <person name="Goodstein D."/>
            <person name="Schmutz J."/>
            <person name="Leebens-Mack J."/>
            <person name="Osbourn A."/>
        </authorList>
    </citation>
    <scope>NUCLEOTIDE SEQUENCE [LARGE SCALE GENOMIC DNA]</scope>
    <source>
        <strain evidence="17">cv. Norfolk2</strain>
        <strain evidence="16">JIC</strain>
        <tissue evidence="16">Leaf</tissue>
    </source>
</reference>
<dbReference type="Gene3D" id="3.10.20.90">
    <property type="entry name" value="Phosphatidylinositol 3-kinase Catalytic Subunit, Chain A, domain 1"/>
    <property type="match status" value="1"/>
</dbReference>
<dbReference type="InterPro" id="IPR013783">
    <property type="entry name" value="Ig-like_fold"/>
</dbReference>
<evidence type="ECO:0000256" key="2">
    <source>
        <dbReference type="ARBA" id="ARBA00004419"/>
    </source>
</evidence>
<comment type="subcellular location">
    <subcellularLocation>
        <location evidence="2">Cytoplasmic vesicle</location>
        <location evidence="2">Autophagosome</location>
    </subcellularLocation>
    <subcellularLocation>
        <location evidence="1">Vacuole</location>
    </subcellularLocation>
</comment>
<dbReference type="InterPro" id="IPR043145">
    <property type="entry name" value="Znf_ZZ_sf"/>
</dbReference>
<dbReference type="PANTHER" id="PTHR20930">
    <property type="entry name" value="OVARIAN CARCINOMA ANTIGEN CA125-RELATED"/>
    <property type="match status" value="1"/>
</dbReference>
<dbReference type="CDD" id="cd14319">
    <property type="entry name" value="UBA_NBR1"/>
    <property type="match status" value="2"/>
</dbReference>
<accession>A0AAW1MST5</accession>
<dbReference type="Pfam" id="PF00564">
    <property type="entry name" value="PB1"/>
    <property type="match status" value="1"/>
</dbReference>
<dbReference type="PANTHER" id="PTHR20930:SF0">
    <property type="entry name" value="PROTEIN ILRUN"/>
    <property type="match status" value="1"/>
</dbReference>
<feature type="region of interest" description="Disordered" evidence="12">
    <location>
        <begin position="608"/>
        <end position="655"/>
    </location>
</feature>
<evidence type="ECO:0000256" key="3">
    <source>
        <dbReference type="ARBA" id="ARBA00022448"/>
    </source>
</evidence>
<feature type="domain" description="ZZ-type" evidence="14">
    <location>
        <begin position="347"/>
        <end position="397"/>
    </location>
</feature>
<evidence type="ECO:0000259" key="13">
    <source>
        <dbReference type="PROSITE" id="PS50030"/>
    </source>
</evidence>
<evidence type="ECO:0000256" key="5">
    <source>
        <dbReference type="ARBA" id="ARBA00022723"/>
    </source>
</evidence>
<evidence type="ECO:0000256" key="9">
    <source>
        <dbReference type="ARBA" id="ARBA00023006"/>
    </source>
</evidence>
<proteinExistence type="predicted"/>
<evidence type="ECO:0000259" key="14">
    <source>
        <dbReference type="PROSITE" id="PS50135"/>
    </source>
</evidence>
<keyword evidence="5" id="KW-0479">Metal-binding</keyword>
<keyword evidence="17" id="KW-1185">Reference proteome</keyword>
<dbReference type="PROSITE" id="PS50030">
    <property type="entry name" value="UBA"/>
    <property type="match status" value="1"/>
</dbReference>
<feature type="compositionally biased region" description="Polar residues" evidence="12">
    <location>
        <begin position="107"/>
        <end position="117"/>
    </location>
</feature>
<keyword evidence="8" id="KW-0653">Protein transport</keyword>
<dbReference type="Gene3D" id="3.30.60.90">
    <property type="match status" value="1"/>
</dbReference>
<feature type="region of interest" description="Disordered" evidence="12">
    <location>
        <begin position="88"/>
        <end position="117"/>
    </location>
</feature>
<dbReference type="Pfam" id="PF24932">
    <property type="entry name" value="UBA_NBR1_C"/>
    <property type="match status" value="2"/>
</dbReference>
<evidence type="ECO:0000313" key="17">
    <source>
        <dbReference type="Proteomes" id="UP001443914"/>
    </source>
</evidence>
<comment type="caution">
    <text evidence="16">The sequence shown here is derived from an EMBL/GenBank/DDBJ whole genome shotgun (WGS) entry which is preliminary data.</text>
</comment>
<sequence>MESIVFKVKFEETLRRFNVAVNEDQRLDLSMEGLRLKIRSLFNLASDADFRLTYKDEDDDSVTIVDDEDLHDVVRQCLDPVRITIHLKSDQSSESSSAPSRSAASSTPLPQNAQPNVSEVVKSVQETLNNVLRSSNSQQGTNPDVAKILESVQVPLAQALSKLSSDISSKAASNSPILGELFDGLSKMGQSCMNAALSNSVSTNNRCHDDVGDKSNPNSEGRKPEGSADEVVQSDTYTADPVPTAPINPKPIEVESSIRYPYWTSTDIAQKNGAGFNAGKWGRIPSNASQILFREGAEKARGFLSFRSPIYQGAVPLTVPSAHDKSKQNRLPDRSPSKADCSGSIFHKGVRCDGCGVLPITGPRFKSKVKYDYDLCNVCFSRMGNGVDYTRIDFPSPRGHSPSFNVLDGRHLKKCVARPHALKPFRPRLDSRFINDVNVMDGTTMAPLTPFTKIWRMRNNGTCPWNRGLRLLWIGGDRFSPSDSVEIQIPSSTNVDVGCELDIAVDFIAPELPGRYISYWRMAESSGHKFGQRVWVQIQVDLSDDLPRESSPYLNLNLNLNLPPDNYGPPFPEADFEQLASGFIIDVPEQYQKTEKVSPNFPTNDDLLIDGDVAPSSVTPPAADEPAAAASPVSYPVTTEIGESPSKTPNVPDDISNLKNASDEAAAAAAASPVSYPVITEIRESSSNTPNVPDDISNLKNPSDEAKAEEKLLRELSQMGFKEVELNKEVLRMNEYDLDRSVDDLCDVSEWDPILEELNEMGFEDKETNKKLLAKNNGSITRVVMDLIAEERA</sequence>
<evidence type="ECO:0000256" key="7">
    <source>
        <dbReference type="ARBA" id="ARBA00022833"/>
    </source>
</evidence>
<dbReference type="InterPro" id="IPR009060">
    <property type="entry name" value="UBA-like_sf"/>
</dbReference>
<feature type="compositionally biased region" description="Low complexity" evidence="12">
    <location>
        <begin position="620"/>
        <end position="630"/>
    </location>
</feature>
<dbReference type="EMBL" id="JBDFQZ010000002">
    <property type="protein sequence ID" value="KAK9747851.1"/>
    <property type="molecule type" value="Genomic_DNA"/>
</dbReference>
<feature type="region of interest" description="Disordered" evidence="12">
    <location>
        <begin position="201"/>
        <end position="250"/>
    </location>
</feature>
<dbReference type="InterPro" id="IPR053793">
    <property type="entry name" value="PB1-like"/>
</dbReference>
<feature type="region of interest" description="Disordered" evidence="12">
    <location>
        <begin position="317"/>
        <end position="340"/>
    </location>
</feature>
<evidence type="ECO:0000313" key="16">
    <source>
        <dbReference type="EMBL" id="KAK9747849.1"/>
    </source>
</evidence>
<protein>
    <recommendedName>
        <fullName evidence="18">Protein NBR1 homolog</fullName>
    </recommendedName>
</protein>
<keyword evidence="7" id="KW-0862">Zinc</keyword>
<dbReference type="Gene3D" id="1.10.8.10">
    <property type="entry name" value="DNA helicase RuvA subunit, C-terminal domain"/>
    <property type="match status" value="2"/>
</dbReference>
<evidence type="ECO:0000259" key="15">
    <source>
        <dbReference type="PROSITE" id="PS51745"/>
    </source>
</evidence>
<feature type="domain" description="PB1" evidence="15">
    <location>
        <begin position="3"/>
        <end position="88"/>
    </location>
</feature>
<dbReference type="SMART" id="SM00291">
    <property type="entry name" value="ZnF_ZZ"/>
    <property type="match status" value="1"/>
</dbReference>
<dbReference type="InterPro" id="IPR056893">
    <property type="entry name" value="UBA_Nbr1_C"/>
</dbReference>
<dbReference type="Pfam" id="PF16158">
    <property type="entry name" value="N_BRCA1_IG"/>
    <property type="match status" value="1"/>
</dbReference>
<dbReference type="AlphaFoldDB" id="A0AAW1MST5"/>
<keyword evidence="9" id="KW-0072">Autophagy</keyword>
<dbReference type="InterPro" id="IPR032350">
    <property type="entry name" value="Nbr1_FW"/>
</dbReference>
<evidence type="ECO:0000256" key="11">
    <source>
        <dbReference type="PROSITE-ProRule" id="PRU00228"/>
    </source>
</evidence>
<dbReference type="SUPFAM" id="SSF46934">
    <property type="entry name" value="UBA-like"/>
    <property type="match status" value="1"/>
</dbReference>
<dbReference type="Proteomes" id="UP001443914">
    <property type="component" value="Unassembled WGS sequence"/>
</dbReference>
<evidence type="ECO:0008006" key="18">
    <source>
        <dbReference type="Google" id="ProtNLM"/>
    </source>
</evidence>
<dbReference type="GO" id="GO:0008270">
    <property type="term" value="F:zinc ion binding"/>
    <property type="evidence" value="ECO:0007669"/>
    <property type="project" value="UniProtKB-KW"/>
</dbReference>
<evidence type="ECO:0000256" key="10">
    <source>
        <dbReference type="ARBA" id="ARBA00023329"/>
    </source>
</evidence>
<organism evidence="16 17">
    <name type="scientific">Saponaria officinalis</name>
    <name type="common">Common soapwort</name>
    <name type="synonym">Lychnis saponaria</name>
    <dbReference type="NCBI Taxonomy" id="3572"/>
    <lineage>
        <taxon>Eukaryota</taxon>
        <taxon>Viridiplantae</taxon>
        <taxon>Streptophyta</taxon>
        <taxon>Embryophyta</taxon>
        <taxon>Tracheophyta</taxon>
        <taxon>Spermatophyta</taxon>
        <taxon>Magnoliopsida</taxon>
        <taxon>eudicotyledons</taxon>
        <taxon>Gunneridae</taxon>
        <taxon>Pentapetalae</taxon>
        <taxon>Caryophyllales</taxon>
        <taxon>Caryophyllaceae</taxon>
        <taxon>Caryophylleae</taxon>
        <taxon>Saponaria</taxon>
    </lineage>
</organism>
<dbReference type="EMBL" id="JBDFQZ010000002">
    <property type="protein sequence ID" value="KAK9747850.1"/>
    <property type="molecule type" value="Genomic_DNA"/>
</dbReference>
<dbReference type="SMART" id="SM00666">
    <property type="entry name" value="PB1"/>
    <property type="match status" value="1"/>
</dbReference>
<keyword evidence="3" id="KW-0813">Transport</keyword>
<dbReference type="GO" id="GO:0006914">
    <property type="term" value="P:autophagy"/>
    <property type="evidence" value="ECO:0007669"/>
    <property type="project" value="UniProtKB-KW"/>
</dbReference>
<dbReference type="PROSITE" id="PS50135">
    <property type="entry name" value="ZF_ZZ_2"/>
    <property type="match status" value="1"/>
</dbReference>
<dbReference type="SUPFAM" id="SSF57850">
    <property type="entry name" value="RING/U-box"/>
    <property type="match status" value="1"/>
</dbReference>
<feature type="domain" description="UBA" evidence="13">
    <location>
        <begin position="707"/>
        <end position="748"/>
    </location>
</feature>
<keyword evidence="4" id="KW-0926">Vacuole</keyword>
<dbReference type="GO" id="GO:0015031">
    <property type="term" value="P:protein transport"/>
    <property type="evidence" value="ECO:0007669"/>
    <property type="project" value="UniProtKB-KW"/>
</dbReference>
<name>A0AAW1MST5_SAPOF</name>
<dbReference type="Pfam" id="PF00569">
    <property type="entry name" value="ZZ"/>
    <property type="match status" value="1"/>
</dbReference>
<evidence type="ECO:0000256" key="6">
    <source>
        <dbReference type="ARBA" id="ARBA00022771"/>
    </source>
</evidence>
<evidence type="ECO:0000256" key="8">
    <source>
        <dbReference type="ARBA" id="ARBA00022927"/>
    </source>
</evidence>
<dbReference type="InterPro" id="IPR000433">
    <property type="entry name" value="Znf_ZZ"/>
</dbReference>
<dbReference type="EMBL" id="JBDFQZ010000002">
    <property type="protein sequence ID" value="KAK9747849.1"/>
    <property type="molecule type" value="Genomic_DNA"/>
</dbReference>
<dbReference type="EMBL" id="JBDFQZ010000002">
    <property type="protein sequence ID" value="KAK9747847.1"/>
    <property type="molecule type" value="Genomic_DNA"/>
</dbReference>
<evidence type="ECO:0000256" key="12">
    <source>
        <dbReference type="SAM" id="MobiDB-lite"/>
    </source>
</evidence>
<evidence type="ECO:0000256" key="4">
    <source>
        <dbReference type="ARBA" id="ARBA00022554"/>
    </source>
</evidence>
<keyword evidence="6 11" id="KW-0863">Zinc-finger</keyword>
<feature type="compositionally biased region" description="Basic and acidic residues" evidence="12">
    <location>
        <begin position="322"/>
        <end position="337"/>
    </location>
</feature>
<dbReference type="EMBL" id="JBDFQZ010000002">
    <property type="protein sequence ID" value="KAK9747848.1"/>
    <property type="molecule type" value="Genomic_DNA"/>
</dbReference>
<dbReference type="SUPFAM" id="SSF54277">
    <property type="entry name" value="CAD &amp; PB1 domains"/>
    <property type="match status" value="1"/>
</dbReference>
<dbReference type="GO" id="GO:0031410">
    <property type="term" value="C:cytoplasmic vesicle"/>
    <property type="evidence" value="ECO:0007669"/>
    <property type="project" value="UniProtKB-KW"/>
</dbReference>
<feature type="compositionally biased region" description="Low complexity" evidence="12">
    <location>
        <begin position="90"/>
        <end position="106"/>
    </location>
</feature>
<dbReference type="Gene3D" id="2.60.40.10">
    <property type="entry name" value="Immunoglobulins"/>
    <property type="match status" value="1"/>
</dbReference>
<gene>
    <name evidence="16" type="ORF">RND81_02G018700</name>
</gene>
<dbReference type="InterPro" id="IPR015940">
    <property type="entry name" value="UBA"/>
</dbReference>
<feature type="region of interest" description="Disordered" evidence="12">
    <location>
        <begin position="684"/>
        <end position="704"/>
    </location>
</feature>